<feature type="compositionally biased region" description="Pro residues" evidence="1">
    <location>
        <begin position="160"/>
        <end position="171"/>
    </location>
</feature>
<reference evidence="2 3" key="1">
    <citation type="submission" date="2014-04" db="EMBL/GenBank/DDBJ databases">
        <authorList>
            <consortium name="DOE Joint Genome Institute"/>
            <person name="Kuo A."/>
            <person name="Gay G."/>
            <person name="Dore J."/>
            <person name="Kohler A."/>
            <person name="Nagy L.G."/>
            <person name="Floudas D."/>
            <person name="Copeland A."/>
            <person name="Barry K.W."/>
            <person name="Cichocki N."/>
            <person name="Veneault-Fourrey C."/>
            <person name="LaButti K."/>
            <person name="Lindquist E.A."/>
            <person name="Lipzen A."/>
            <person name="Lundell T."/>
            <person name="Morin E."/>
            <person name="Murat C."/>
            <person name="Sun H."/>
            <person name="Tunlid A."/>
            <person name="Henrissat B."/>
            <person name="Grigoriev I.V."/>
            <person name="Hibbett D.S."/>
            <person name="Martin F."/>
            <person name="Nordberg H.P."/>
            <person name="Cantor M.N."/>
            <person name="Hua S.X."/>
        </authorList>
    </citation>
    <scope>NUCLEOTIDE SEQUENCE [LARGE SCALE GENOMIC DNA]</scope>
    <source>
        <strain evidence="3">h7</strain>
    </source>
</reference>
<gene>
    <name evidence="2" type="ORF">M413DRAFT_29723</name>
</gene>
<evidence type="ECO:0000256" key="1">
    <source>
        <dbReference type="SAM" id="MobiDB-lite"/>
    </source>
</evidence>
<name>A0A0C3C6H1_HEBCY</name>
<feature type="compositionally biased region" description="Low complexity" evidence="1">
    <location>
        <begin position="45"/>
        <end position="56"/>
    </location>
</feature>
<evidence type="ECO:0000313" key="2">
    <source>
        <dbReference type="EMBL" id="KIM39176.1"/>
    </source>
</evidence>
<protein>
    <submittedName>
        <fullName evidence="2">Uncharacterized protein</fullName>
    </submittedName>
</protein>
<proteinExistence type="predicted"/>
<feature type="compositionally biased region" description="Polar residues" evidence="1">
    <location>
        <begin position="74"/>
        <end position="95"/>
    </location>
</feature>
<organism evidence="2 3">
    <name type="scientific">Hebeloma cylindrosporum</name>
    <dbReference type="NCBI Taxonomy" id="76867"/>
    <lineage>
        <taxon>Eukaryota</taxon>
        <taxon>Fungi</taxon>
        <taxon>Dikarya</taxon>
        <taxon>Basidiomycota</taxon>
        <taxon>Agaricomycotina</taxon>
        <taxon>Agaricomycetes</taxon>
        <taxon>Agaricomycetidae</taxon>
        <taxon>Agaricales</taxon>
        <taxon>Agaricineae</taxon>
        <taxon>Hymenogastraceae</taxon>
        <taxon>Hebeloma</taxon>
    </lineage>
</organism>
<feature type="compositionally biased region" description="Polar residues" evidence="1">
    <location>
        <begin position="106"/>
        <end position="147"/>
    </location>
</feature>
<sequence>MASRSFFRPDKSAAQVKPQLSNRYNHPDSQDEMEVDDLLTPKSSNSAPQPGNAAQPPASPTPHPSQPTSAVSVEGTTRTTSVLSPGLSFTRTTTAGAKRDRETTDANDTPNKCAATSANGQTTAAGGSGMSDPTATGATAPNTQIATGTDARAAPAGGDPTPPIGEDPTPPIGDGGNNNNGETIYHQIGCPDLTGPNSIPLLPISVPPGPILTPATFSPPSKYQLIPRPDAGFPQVKGHTHETIRAHVDPATLRIWNEHIGPAVIAFSPSDHGEIDTPKVIIFRYMIRDCLRNPDISVHVPNLI</sequence>
<accession>A0A0C3C6H1</accession>
<dbReference type="HOGENOM" id="CLU_915447_0_0_1"/>
<keyword evidence="3" id="KW-1185">Reference proteome</keyword>
<reference evidence="3" key="2">
    <citation type="submission" date="2015-01" db="EMBL/GenBank/DDBJ databases">
        <title>Evolutionary Origins and Diversification of the Mycorrhizal Mutualists.</title>
        <authorList>
            <consortium name="DOE Joint Genome Institute"/>
            <consortium name="Mycorrhizal Genomics Consortium"/>
            <person name="Kohler A."/>
            <person name="Kuo A."/>
            <person name="Nagy L.G."/>
            <person name="Floudas D."/>
            <person name="Copeland A."/>
            <person name="Barry K.W."/>
            <person name="Cichocki N."/>
            <person name="Veneault-Fourrey C."/>
            <person name="LaButti K."/>
            <person name="Lindquist E.A."/>
            <person name="Lipzen A."/>
            <person name="Lundell T."/>
            <person name="Morin E."/>
            <person name="Murat C."/>
            <person name="Riley R."/>
            <person name="Ohm R."/>
            <person name="Sun H."/>
            <person name="Tunlid A."/>
            <person name="Henrissat B."/>
            <person name="Grigoriev I.V."/>
            <person name="Hibbett D.S."/>
            <person name="Martin F."/>
        </authorList>
    </citation>
    <scope>NUCLEOTIDE SEQUENCE [LARGE SCALE GENOMIC DNA]</scope>
    <source>
        <strain evidence="3">h7</strain>
    </source>
</reference>
<dbReference type="EMBL" id="KN831787">
    <property type="protein sequence ID" value="KIM39176.1"/>
    <property type="molecule type" value="Genomic_DNA"/>
</dbReference>
<feature type="region of interest" description="Disordered" evidence="1">
    <location>
        <begin position="1"/>
        <end position="189"/>
    </location>
</feature>
<evidence type="ECO:0000313" key="3">
    <source>
        <dbReference type="Proteomes" id="UP000053424"/>
    </source>
</evidence>
<dbReference type="AlphaFoldDB" id="A0A0C3C6H1"/>
<dbReference type="Proteomes" id="UP000053424">
    <property type="component" value="Unassembled WGS sequence"/>
</dbReference>